<accession>A0ABP9YX30</accession>
<dbReference type="Proteomes" id="UP001473302">
    <property type="component" value="Unassembled WGS sequence"/>
</dbReference>
<evidence type="ECO:0000313" key="2">
    <source>
        <dbReference type="Proteomes" id="UP001473302"/>
    </source>
</evidence>
<dbReference type="EMBL" id="BAABUK010000010">
    <property type="protein sequence ID" value="GAA5811422.1"/>
    <property type="molecule type" value="Genomic_DNA"/>
</dbReference>
<keyword evidence="2" id="KW-1185">Reference proteome</keyword>
<evidence type="ECO:0000313" key="1">
    <source>
        <dbReference type="EMBL" id="GAA5811422.1"/>
    </source>
</evidence>
<name>A0ABP9YX30_9FUNG</name>
<reference evidence="1 2" key="1">
    <citation type="submission" date="2024-04" db="EMBL/GenBank/DDBJ databases">
        <title>genome sequences of Mucor flavus KT1a and Helicostylum pulchrum KT1b strains isolated from the surface of a dry-aged beef.</title>
        <authorList>
            <person name="Toyotome T."/>
            <person name="Hosono M."/>
            <person name="Torimaru M."/>
            <person name="Fukuda K."/>
            <person name="Mikami N."/>
        </authorList>
    </citation>
    <scope>NUCLEOTIDE SEQUENCE [LARGE SCALE GENOMIC DNA]</scope>
    <source>
        <strain evidence="1 2">KT1a</strain>
    </source>
</reference>
<sequence length="298" mass="35291">MFLKDLENKHVQDQATLEWISREIAAVTSLHVPFLSYLKDSRLSKRFIRCRGISAALCRIRTVPLYSKFILFNILYEEDMRPIRFENDDTFKFSSTWKSFLKNQVKYKSSFVVETQMIENALRKPEKKLACYSDLQEISNTWSFCISDIDVMIKECLQSLLYSPASLISTVTLCLLSLMQIAKRECNEQAYQQYIGMCQAAWLKIFQSLLNDAVFENPRILPFRKSFTISKLTKYCSCFVQFYRFIQQKMDDFNLYLENIWYQFLRARRIYLNSTNTVDHDLVWLETVLFTSTTSLQQ</sequence>
<protein>
    <submittedName>
        <fullName evidence="1">Uncharacterized protein</fullName>
    </submittedName>
</protein>
<comment type="caution">
    <text evidence="1">The sequence shown here is derived from an EMBL/GenBank/DDBJ whole genome shotgun (WGS) entry which is preliminary data.</text>
</comment>
<proteinExistence type="predicted"/>
<gene>
    <name evidence="1" type="ORF">MFLAVUS_004859</name>
</gene>
<organism evidence="1 2">
    <name type="scientific">Mucor flavus</name>
    <dbReference type="NCBI Taxonomy" id="439312"/>
    <lineage>
        <taxon>Eukaryota</taxon>
        <taxon>Fungi</taxon>
        <taxon>Fungi incertae sedis</taxon>
        <taxon>Mucoromycota</taxon>
        <taxon>Mucoromycotina</taxon>
        <taxon>Mucoromycetes</taxon>
        <taxon>Mucorales</taxon>
        <taxon>Mucorineae</taxon>
        <taxon>Mucoraceae</taxon>
        <taxon>Mucor</taxon>
    </lineage>
</organism>